<keyword evidence="10 16" id="KW-0227">DNA damage</keyword>
<organism evidence="18 19">
    <name type="scientific">Mangrovibacterium diazotrophicum</name>
    <dbReference type="NCBI Taxonomy" id="1261403"/>
    <lineage>
        <taxon>Bacteria</taxon>
        <taxon>Pseudomonadati</taxon>
        <taxon>Bacteroidota</taxon>
        <taxon>Bacteroidia</taxon>
        <taxon>Marinilabiliales</taxon>
        <taxon>Prolixibacteraceae</taxon>
        <taxon>Mangrovibacterium</taxon>
    </lineage>
</organism>
<keyword evidence="11 16" id="KW-0460">Magnesium</keyword>
<evidence type="ECO:0000256" key="5">
    <source>
        <dbReference type="ARBA" id="ARBA00022490"/>
    </source>
</evidence>
<evidence type="ECO:0000256" key="8">
    <source>
        <dbReference type="ARBA" id="ARBA00022705"/>
    </source>
</evidence>
<dbReference type="GO" id="GO:0003684">
    <property type="term" value="F:damaged DNA binding"/>
    <property type="evidence" value="ECO:0007669"/>
    <property type="project" value="InterPro"/>
</dbReference>
<feature type="binding site" evidence="16">
    <location>
        <position position="12"/>
    </location>
    <ligand>
        <name>Mg(2+)</name>
        <dbReference type="ChEBI" id="CHEBI:18420"/>
    </ligand>
</feature>
<dbReference type="NCBIfam" id="NF010731">
    <property type="entry name" value="PRK14133.1"/>
    <property type="match status" value="1"/>
</dbReference>
<dbReference type="InterPro" id="IPR053848">
    <property type="entry name" value="IMS_HHH_1"/>
</dbReference>
<comment type="function">
    <text evidence="16">Poorly processive, error-prone DNA polymerase involved in untargeted mutagenesis. Copies undamaged DNA at stalled replication forks, which arise in vivo from mismatched or misaligned primer ends. These misaligned primers can be extended by PolIV. Exhibits no 3'-5' exonuclease (proofreading) activity. May be involved in translesional synthesis, in conjunction with the beta clamp from PolIII.</text>
</comment>
<keyword evidence="9 16" id="KW-0479">Metal-binding</keyword>
<comment type="subcellular location">
    <subcellularLocation>
        <location evidence="1 16">Cytoplasm</location>
    </subcellularLocation>
</comment>
<comment type="cofactor">
    <cofactor evidence="16">
        <name>Mg(2+)</name>
        <dbReference type="ChEBI" id="CHEBI:18420"/>
    </cofactor>
    <text evidence="16">Binds 2 magnesium ions per subunit.</text>
</comment>
<evidence type="ECO:0000256" key="4">
    <source>
        <dbReference type="ARBA" id="ARBA00022457"/>
    </source>
</evidence>
<feature type="binding site" evidence="16">
    <location>
        <position position="106"/>
    </location>
    <ligand>
        <name>Mg(2+)</name>
        <dbReference type="ChEBI" id="CHEBI:18420"/>
    </ligand>
</feature>
<keyword evidence="5 16" id="KW-0963">Cytoplasm</keyword>
<dbReference type="InterPro" id="IPR036775">
    <property type="entry name" value="DNA_pol_Y-fam_lit_finger_sf"/>
</dbReference>
<evidence type="ECO:0000256" key="6">
    <source>
        <dbReference type="ARBA" id="ARBA00022679"/>
    </source>
</evidence>
<proteinExistence type="inferred from homology"/>
<dbReference type="InterPro" id="IPR043502">
    <property type="entry name" value="DNA/RNA_pol_sf"/>
</dbReference>
<protein>
    <recommendedName>
        <fullName evidence="16">DNA polymerase IV</fullName>
        <shortName evidence="16">Pol IV</shortName>
        <ecNumber evidence="16">2.7.7.7</ecNumber>
    </recommendedName>
</protein>
<dbReference type="HAMAP" id="MF_01113">
    <property type="entry name" value="DNApol_IV"/>
    <property type="match status" value="1"/>
</dbReference>
<feature type="active site" evidence="16">
    <location>
        <position position="107"/>
    </location>
</feature>
<dbReference type="GO" id="GO:0006281">
    <property type="term" value="P:DNA repair"/>
    <property type="evidence" value="ECO:0007669"/>
    <property type="project" value="UniProtKB-UniRule"/>
</dbReference>
<dbReference type="SUPFAM" id="SSF100879">
    <property type="entry name" value="Lesion bypass DNA polymerase (Y-family), little finger domain"/>
    <property type="match status" value="1"/>
</dbReference>
<dbReference type="GO" id="GO:0000287">
    <property type="term" value="F:magnesium ion binding"/>
    <property type="evidence" value="ECO:0007669"/>
    <property type="project" value="UniProtKB-UniRule"/>
</dbReference>
<dbReference type="Gene3D" id="3.30.1490.100">
    <property type="entry name" value="DNA polymerase, Y-family, little finger domain"/>
    <property type="match status" value="1"/>
</dbReference>
<dbReference type="GO" id="GO:0003887">
    <property type="term" value="F:DNA-directed DNA polymerase activity"/>
    <property type="evidence" value="ECO:0007669"/>
    <property type="project" value="UniProtKB-UniRule"/>
</dbReference>
<evidence type="ECO:0000259" key="17">
    <source>
        <dbReference type="PROSITE" id="PS50173"/>
    </source>
</evidence>
<dbReference type="InterPro" id="IPR001126">
    <property type="entry name" value="UmuC"/>
</dbReference>
<comment type="similarity">
    <text evidence="2 16">Belongs to the DNA polymerase type-Y family.</text>
</comment>
<reference evidence="18 19" key="1">
    <citation type="submission" date="2018-09" db="EMBL/GenBank/DDBJ databases">
        <title>Genomic Encyclopedia of Archaeal and Bacterial Type Strains, Phase II (KMG-II): from individual species to whole genera.</title>
        <authorList>
            <person name="Goeker M."/>
        </authorList>
    </citation>
    <scope>NUCLEOTIDE SEQUENCE [LARGE SCALE GENOMIC DNA]</scope>
    <source>
        <strain evidence="18 19">DSM 27148</strain>
    </source>
</reference>
<dbReference type="GO" id="GO:0009432">
    <property type="term" value="P:SOS response"/>
    <property type="evidence" value="ECO:0007669"/>
    <property type="project" value="UniProtKB-ARBA"/>
</dbReference>
<comment type="caution">
    <text evidence="18">The sequence shown here is derived from an EMBL/GenBank/DDBJ whole genome shotgun (WGS) entry which is preliminary data.</text>
</comment>
<dbReference type="Pfam" id="PF00817">
    <property type="entry name" value="IMS"/>
    <property type="match status" value="1"/>
</dbReference>
<keyword evidence="19" id="KW-1185">Reference proteome</keyword>
<evidence type="ECO:0000256" key="16">
    <source>
        <dbReference type="HAMAP-Rule" id="MF_01113"/>
    </source>
</evidence>
<dbReference type="GO" id="GO:0006261">
    <property type="term" value="P:DNA-templated DNA replication"/>
    <property type="evidence" value="ECO:0007669"/>
    <property type="project" value="UniProtKB-UniRule"/>
</dbReference>
<evidence type="ECO:0000256" key="13">
    <source>
        <dbReference type="ARBA" id="ARBA00023125"/>
    </source>
</evidence>
<keyword evidence="12 16" id="KW-0239">DNA-directed DNA polymerase</keyword>
<dbReference type="GO" id="GO:0005829">
    <property type="term" value="C:cytosol"/>
    <property type="evidence" value="ECO:0007669"/>
    <property type="project" value="TreeGrafter"/>
</dbReference>
<dbReference type="InterPro" id="IPR022880">
    <property type="entry name" value="DNApol_IV"/>
</dbReference>
<evidence type="ECO:0000256" key="2">
    <source>
        <dbReference type="ARBA" id="ARBA00010945"/>
    </source>
</evidence>
<dbReference type="InterPro" id="IPR017961">
    <property type="entry name" value="DNA_pol_Y-fam_little_finger"/>
</dbReference>
<dbReference type="GO" id="GO:0042276">
    <property type="term" value="P:error-prone translesion synthesis"/>
    <property type="evidence" value="ECO:0007669"/>
    <property type="project" value="TreeGrafter"/>
</dbReference>
<dbReference type="InterPro" id="IPR043128">
    <property type="entry name" value="Rev_trsase/Diguanyl_cyclase"/>
</dbReference>
<keyword evidence="13 16" id="KW-0238">DNA-binding</keyword>
<dbReference type="EMBL" id="RAPN01000001">
    <property type="protein sequence ID" value="RKD89674.1"/>
    <property type="molecule type" value="Genomic_DNA"/>
</dbReference>
<gene>
    <name evidence="16" type="primary">dinB</name>
    <name evidence="18" type="ORF">BC643_0005</name>
</gene>
<comment type="subunit">
    <text evidence="3 16">Monomer.</text>
</comment>
<dbReference type="SUPFAM" id="SSF56672">
    <property type="entry name" value="DNA/RNA polymerases"/>
    <property type="match status" value="1"/>
</dbReference>
<keyword evidence="14 16" id="KW-0234">DNA repair</keyword>
<dbReference type="CDD" id="cd03586">
    <property type="entry name" value="PolY_Pol_IV_kappa"/>
    <property type="match status" value="1"/>
</dbReference>
<feature type="domain" description="UmuC" evidence="17">
    <location>
        <begin position="8"/>
        <end position="188"/>
    </location>
</feature>
<dbReference type="FunFam" id="1.10.150.20:FF:000019">
    <property type="entry name" value="DNA polymerase IV"/>
    <property type="match status" value="1"/>
</dbReference>
<evidence type="ECO:0000256" key="1">
    <source>
        <dbReference type="ARBA" id="ARBA00004496"/>
    </source>
</evidence>
<evidence type="ECO:0000313" key="19">
    <source>
        <dbReference type="Proteomes" id="UP000283387"/>
    </source>
</evidence>
<evidence type="ECO:0000256" key="11">
    <source>
        <dbReference type="ARBA" id="ARBA00022842"/>
    </source>
</evidence>
<evidence type="ECO:0000256" key="15">
    <source>
        <dbReference type="ARBA" id="ARBA00049244"/>
    </source>
</evidence>
<accession>A0A419W2N1</accession>
<sequence>MQQEQRKIIHIDMDAFYASVEQRDNPALKGQPVVVGGERERGVIAAASYEARKYGVRSAMSSALARRKCPNLVFVRPHFDKYKEVSQQIREIFFEYTDLVEPLSLDEAFLDVTHAKKGKPSATLIAKEIKARIKEVTNLTASAGVSYCKFLAKVASDVNKPDGIFVITPDKAEEFLEQLEVKKFFGIGRVTAEKLNKQGIYTGADLKKMSQQELVRQFGKSGSYYFNIVRGLDDRPVMPSRERKSLGAENTFFTDYTETEDLKAQLLKIEDEVWRRLQRSQTYGRTLTLKIKFADFEQITRSRTRFELYRSKESIHEVAIELLMNEAPFVKGIRLLGLTISNFPHEEKGPVQLTIEF</sequence>
<keyword evidence="8 16" id="KW-0235">DNA replication</keyword>
<evidence type="ECO:0000256" key="14">
    <source>
        <dbReference type="ARBA" id="ARBA00023204"/>
    </source>
</evidence>
<evidence type="ECO:0000256" key="7">
    <source>
        <dbReference type="ARBA" id="ARBA00022695"/>
    </source>
</evidence>
<dbReference type="OrthoDB" id="9808813at2"/>
<dbReference type="EC" id="2.7.7.7" evidence="16"/>
<comment type="catalytic activity">
    <reaction evidence="15 16">
        <text>DNA(n) + a 2'-deoxyribonucleoside 5'-triphosphate = DNA(n+1) + diphosphate</text>
        <dbReference type="Rhea" id="RHEA:22508"/>
        <dbReference type="Rhea" id="RHEA-COMP:17339"/>
        <dbReference type="Rhea" id="RHEA-COMP:17340"/>
        <dbReference type="ChEBI" id="CHEBI:33019"/>
        <dbReference type="ChEBI" id="CHEBI:61560"/>
        <dbReference type="ChEBI" id="CHEBI:173112"/>
        <dbReference type="EC" id="2.7.7.7"/>
    </reaction>
</comment>
<evidence type="ECO:0000256" key="3">
    <source>
        <dbReference type="ARBA" id="ARBA00011245"/>
    </source>
</evidence>
<dbReference type="Pfam" id="PF21999">
    <property type="entry name" value="IMS_HHH_1"/>
    <property type="match status" value="1"/>
</dbReference>
<dbReference type="PANTHER" id="PTHR11076:SF33">
    <property type="entry name" value="DNA POLYMERASE KAPPA"/>
    <property type="match status" value="1"/>
</dbReference>
<dbReference type="Gene3D" id="3.40.1170.60">
    <property type="match status" value="1"/>
</dbReference>
<dbReference type="NCBIfam" id="NF002677">
    <property type="entry name" value="PRK02406.1"/>
    <property type="match status" value="1"/>
</dbReference>
<dbReference type="Gene3D" id="1.10.150.20">
    <property type="entry name" value="5' to 3' exonuclease, C-terminal subdomain"/>
    <property type="match status" value="1"/>
</dbReference>
<dbReference type="InterPro" id="IPR050116">
    <property type="entry name" value="DNA_polymerase-Y"/>
</dbReference>
<dbReference type="Proteomes" id="UP000283387">
    <property type="component" value="Unassembled WGS sequence"/>
</dbReference>
<dbReference type="PROSITE" id="PS50173">
    <property type="entry name" value="UMUC"/>
    <property type="match status" value="1"/>
</dbReference>
<dbReference type="Pfam" id="PF11799">
    <property type="entry name" value="IMS_C"/>
    <property type="match status" value="1"/>
</dbReference>
<keyword evidence="4 16" id="KW-0515">Mutator protein</keyword>
<feature type="site" description="Substrate discrimination" evidence="16">
    <location>
        <position position="17"/>
    </location>
</feature>
<dbReference type="AlphaFoldDB" id="A0A419W2N1"/>
<dbReference type="RefSeq" id="WP_120271136.1">
    <property type="nucleotide sequence ID" value="NZ_RAPN01000001.1"/>
</dbReference>
<evidence type="ECO:0000256" key="9">
    <source>
        <dbReference type="ARBA" id="ARBA00022723"/>
    </source>
</evidence>
<dbReference type="PANTHER" id="PTHR11076">
    <property type="entry name" value="DNA REPAIR POLYMERASE UMUC / TRANSFERASE FAMILY MEMBER"/>
    <property type="match status" value="1"/>
</dbReference>
<dbReference type="FunFam" id="3.40.1170.60:FF:000001">
    <property type="entry name" value="DNA polymerase IV"/>
    <property type="match status" value="1"/>
</dbReference>
<evidence type="ECO:0000313" key="18">
    <source>
        <dbReference type="EMBL" id="RKD89674.1"/>
    </source>
</evidence>
<dbReference type="Gene3D" id="3.30.70.270">
    <property type="match status" value="1"/>
</dbReference>
<dbReference type="FunFam" id="3.30.1490.100:FF:000004">
    <property type="entry name" value="DNA polymerase IV"/>
    <property type="match status" value="1"/>
</dbReference>
<keyword evidence="6 16" id="KW-0808">Transferase</keyword>
<evidence type="ECO:0000256" key="10">
    <source>
        <dbReference type="ARBA" id="ARBA00022763"/>
    </source>
</evidence>
<keyword evidence="7 16" id="KW-0548">Nucleotidyltransferase</keyword>
<evidence type="ECO:0000256" key="12">
    <source>
        <dbReference type="ARBA" id="ARBA00022932"/>
    </source>
</evidence>
<name>A0A419W2N1_9BACT</name>